<sequence>MFIFILTLFLHNYTYSQEQRLSDHNSIGWLAYTGTLKIHPKIALHTEYQWRRVDGLKNPQQSLLPTGVNYALRKDVSLNAGYAFAETDPYGDYPNANAFSEHRMYEQIVLKNPIGKVEVSHRFTLEQRFLEKFITQNGVTNTDWVFLNRMRYRLRTEISIYKNSTDNNSVSIILLDEVFVGFGKNVGANVFDQNRLAALVGYKVNKNVKIEAGYLSQILQQGKRVNDKSVFQYNNGFMLTTHLSFDAVK</sequence>
<keyword evidence="2" id="KW-1185">Reference proteome</keyword>
<protein>
    <submittedName>
        <fullName evidence="1">DUF2490 domain-containing protein</fullName>
    </submittedName>
</protein>
<name>A0A366AYR6_9FLAO</name>
<organism evidence="1 2">
    <name type="scientific">Flavobacterium psychrolimnae</name>
    <dbReference type="NCBI Taxonomy" id="249351"/>
    <lineage>
        <taxon>Bacteria</taxon>
        <taxon>Pseudomonadati</taxon>
        <taxon>Bacteroidota</taxon>
        <taxon>Flavobacteriia</taxon>
        <taxon>Flavobacteriales</taxon>
        <taxon>Flavobacteriaceae</taxon>
        <taxon>Flavobacterium</taxon>
    </lineage>
</organism>
<dbReference type="InterPro" id="IPR019619">
    <property type="entry name" value="DUF2490"/>
</dbReference>
<gene>
    <name evidence="1" type="ORF">DR980_15375</name>
</gene>
<dbReference type="Pfam" id="PF10677">
    <property type="entry name" value="DUF2490"/>
    <property type="match status" value="1"/>
</dbReference>
<dbReference type="Proteomes" id="UP000253676">
    <property type="component" value="Unassembled WGS sequence"/>
</dbReference>
<dbReference type="AlphaFoldDB" id="A0A366AYR6"/>
<dbReference type="EMBL" id="QNUX01000018">
    <property type="protein sequence ID" value="RBN49024.1"/>
    <property type="molecule type" value="Genomic_DNA"/>
</dbReference>
<dbReference type="OrthoDB" id="1118734at2"/>
<accession>A0A366AYR6</accession>
<comment type="caution">
    <text evidence="1">The sequence shown here is derived from an EMBL/GenBank/DDBJ whole genome shotgun (WGS) entry which is preliminary data.</text>
</comment>
<proteinExistence type="predicted"/>
<evidence type="ECO:0000313" key="1">
    <source>
        <dbReference type="EMBL" id="RBN49024.1"/>
    </source>
</evidence>
<reference evidence="1 2" key="1">
    <citation type="submission" date="2018-07" db="EMBL/GenBank/DDBJ databases">
        <title>Complete genome sequence of Flavobacterium psychrolimnae LMG 22018.</title>
        <authorList>
            <person name="Kim D.-U."/>
        </authorList>
    </citation>
    <scope>NUCLEOTIDE SEQUENCE [LARGE SCALE GENOMIC DNA]</scope>
    <source>
        <strain evidence="1 2">LMG 22018</strain>
    </source>
</reference>
<evidence type="ECO:0000313" key="2">
    <source>
        <dbReference type="Proteomes" id="UP000253676"/>
    </source>
</evidence>